<reference evidence="3 4" key="1">
    <citation type="submission" date="2020-08" db="EMBL/GenBank/DDBJ databases">
        <title>Sequencing the genomes of 1000 actinobacteria strains.</title>
        <authorList>
            <person name="Klenk H.-P."/>
        </authorList>
    </citation>
    <scope>NUCLEOTIDE SEQUENCE [LARGE SCALE GENOMIC DNA]</scope>
    <source>
        <strain evidence="3 4">DSM 45298</strain>
    </source>
</reference>
<comment type="caution">
    <text evidence="3">The sequence shown here is derived from an EMBL/GenBank/DDBJ whole genome shotgun (WGS) entry which is preliminary data.</text>
</comment>
<dbReference type="InterPro" id="IPR002539">
    <property type="entry name" value="MaoC-like_dom"/>
</dbReference>
<dbReference type="Proteomes" id="UP000551501">
    <property type="component" value="Unassembled WGS sequence"/>
</dbReference>
<comment type="similarity">
    <text evidence="1">Belongs to the enoyl-CoA hydratase/isomerase family.</text>
</comment>
<accession>A0A840ERY6</accession>
<protein>
    <submittedName>
        <fullName evidence="3">Acyl dehydratase</fullName>
    </submittedName>
</protein>
<dbReference type="InterPro" id="IPR029069">
    <property type="entry name" value="HotDog_dom_sf"/>
</dbReference>
<evidence type="ECO:0000256" key="1">
    <source>
        <dbReference type="ARBA" id="ARBA00005254"/>
    </source>
</evidence>
<gene>
    <name evidence="3" type="ORF">BKA16_001014</name>
</gene>
<sequence length="146" mass="16235">MEKLYGDVVRSGDVHRLGEYAVTAESIIDFAKQWDPQWFHVDEAAADDGPFGGLIASGIQTLAIFQRLAVPAVFDRLHVLCGKEIEGVRFLRPVRPGTVVTGTMTTTTVRPETDKRRVLVAYDVELIDQYDEAVLVAVMSVYVRLP</sequence>
<dbReference type="EMBL" id="JACIFP010000001">
    <property type="protein sequence ID" value="MBB4134462.1"/>
    <property type="molecule type" value="Genomic_DNA"/>
</dbReference>
<dbReference type="AlphaFoldDB" id="A0A840ERY6"/>
<proteinExistence type="inferred from homology"/>
<evidence type="ECO:0000313" key="4">
    <source>
        <dbReference type="Proteomes" id="UP000551501"/>
    </source>
</evidence>
<dbReference type="SUPFAM" id="SSF54637">
    <property type="entry name" value="Thioesterase/thiol ester dehydrase-isomerase"/>
    <property type="match status" value="1"/>
</dbReference>
<name>A0A840ERY6_9ACTN</name>
<dbReference type="Gene3D" id="3.10.129.10">
    <property type="entry name" value="Hotdog Thioesterase"/>
    <property type="match status" value="1"/>
</dbReference>
<dbReference type="RefSeq" id="WP_183369626.1">
    <property type="nucleotide sequence ID" value="NZ_BAABHL010000128.1"/>
</dbReference>
<evidence type="ECO:0000259" key="2">
    <source>
        <dbReference type="Pfam" id="PF01575"/>
    </source>
</evidence>
<feature type="domain" description="MaoC-like" evidence="2">
    <location>
        <begin position="19"/>
        <end position="122"/>
    </location>
</feature>
<dbReference type="Pfam" id="PF01575">
    <property type="entry name" value="MaoC_dehydratas"/>
    <property type="match status" value="1"/>
</dbReference>
<keyword evidence="4" id="KW-1185">Reference proteome</keyword>
<organism evidence="3 4">
    <name type="scientific">Gordonia humi</name>
    <dbReference type="NCBI Taxonomy" id="686429"/>
    <lineage>
        <taxon>Bacteria</taxon>
        <taxon>Bacillati</taxon>
        <taxon>Actinomycetota</taxon>
        <taxon>Actinomycetes</taxon>
        <taxon>Mycobacteriales</taxon>
        <taxon>Gordoniaceae</taxon>
        <taxon>Gordonia</taxon>
    </lineage>
</organism>
<evidence type="ECO:0000313" key="3">
    <source>
        <dbReference type="EMBL" id="MBB4134462.1"/>
    </source>
</evidence>